<dbReference type="GO" id="GO:0004519">
    <property type="term" value="F:endonuclease activity"/>
    <property type="evidence" value="ECO:0007669"/>
    <property type="project" value="UniProtKB-KW"/>
</dbReference>
<dbReference type="SMART" id="SM00507">
    <property type="entry name" value="HNHc"/>
    <property type="match status" value="1"/>
</dbReference>
<feature type="domain" description="HNH nuclease" evidence="2">
    <location>
        <begin position="34"/>
        <end position="95"/>
    </location>
</feature>
<keyword evidence="3" id="KW-0378">Hydrolase</keyword>
<evidence type="ECO:0000256" key="1">
    <source>
        <dbReference type="SAM" id="MobiDB-lite"/>
    </source>
</evidence>
<comment type="caution">
    <text evidence="3">The sequence shown here is derived from an EMBL/GenBank/DDBJ whole genome shotgun (WGS) entry which is preliminary data.</text>
</comment>
<keyword evidence="4" id="KW-1185">Reference proteome</keyword>
<feature type="region of interest" description="Disordered" evidence="1">
    <location>
        <begin position="92"/>
        <end position="128"/>
    </location>
</feature>
<sequence>MAKDQVIRPRRRKGRSPESERVHKQYRYQKLRRAFRALCTQRQSPCWRCGCAIDYAAPALAPNAFELDHAEPVSMAPHLAYEPSNFRPSCSRCNRSRGNGSRGNGTRGTAALTGDATTSADEWVRPDW</sequence>
<reference evidence="3" key="1">
    <citation type="submission" date="2023-07" db="EMBL/GenBank/DDBJ databases">
        <title>Degradation of tert-butanol by M. austroafricanum TBA100.</title>
        <authorList>
            <person name="Helbich S."/>
            <person name="Vainshtein Y."/>
        </authorList>
    </citation>
    <scope>NUCLEOTIDE SEQUENCE</scope>
    <source>
        <strain evidence="3">TBA100</strain>
    </source>
</reference>
<dbReference type="EMBL" id="JAUHTC010000055">
    <property type="protein sequence ID" value="MDN4519603.1"/>
    <property type="molecule type" value="Genomic_DNA"/>
</dbReference>
<dbReference type="Proteomes" id="UP001172687">
    <property type="component" value="Unassembled WGS sequence"/>
</dbReference>
<dbReference type="Gene3D" id="1.10.30.50">
    <property type="match status" value="1"/>
</dbReference>
<protein>
    <submittedName>
        <fullName evidence="3">HNH endonuclease signature motif containing protein</fullName>
    </submittedName>
</protein>
<dbReference type="Pfam" id="PF01844">
    <property type="entry name" value="HNH"/>
    <property type="match status" value="1"/>
</dbReference>
<evidence type="ECO:0000313" key="4">
    <source>
        <dbReference type="Proteomes" id="UP001172687"/>
    </source>
</evidence>
<feature type="region of interest" description="Disordered" evidence="1">
    <location>
        <begin position="1"/>
        <end position="25"/>
    </location>
</feature>
<keyword evidence="3" id="KW-0540">Nuclease</keyword>
<keyword evidence="3" id="KW-0255">Endonuclease</keyword>
<name>A0ABT8HFQ3_MYCAO</name>
<dbReference type="InterPro" id="IPR003615">
    <property type="entry name" value="HNH_nuc"/>
</dbReference>
<accession>A0ABT8HFQ3</accession>
<evidence type="ECO:0000313" key="3">
    <source>
        <dbReference type="EMBL" id="MDN4519603.1"/>
    </source>
</evidence>
<dbReference type="InterPro" id="IPR002711">
    <property type="entry name" value="HNH"/>
</dbReference>
<gene>
    <name evidence="3" type="ORF">QYF68_17530</name>
</gene>
<evidence type="ECO:0000259" key="2">
    <source>
        <dbReference type="SMART" id="SM00507"/>
    </source>
</evidence>
<dbReference type="CDD" id="cd00085">
    <property type="entry name" value="HNHc"/>
    <property type="match status" value="1"/>
</dbReference>
<proteinExistence type="predicted"/>
<organism evidence="3 4">
    <name type="scientific">Mycolicibacterium austroafricanum</name>
    <name type="common">Mycobacterium austroafricanum</name>
    <dbReference type="NCBI Taxonomy" id="39687"/>
    <lineage>
        <taxon>Bacteria</taxon>
        <taxon>Bacillati</taxon>
        <taxon>Actinomycetota</taxon>
        <taxon>Actinomycetes</taxon>
        <taxon>Mycobacteriales</taxon>
        <taxon>Mycobacteriaceae</taxon>
        <taxon>Mycolicibacterium</taxon>
    </lineage>
</organism>
<dbReference type="RefSeq" id="WP_222882578.1">
    <property type="nucleotide sequence ID" value="NZ_CP082191.1"/>
</dbReference>